<proteinExistence type="predicted"/>
<dbReference type="AlphaFoldDB" id="A0A485B4M7"/>
<accession>A0A485B4M7</accession>
<evidence type="ECO:0000313" key="1">
    <source>
        <dbReference type="EMBL" id="VFS68214.1"/>
    </source>
</evidence>
<sequence length="30" mass="3530">METSMAEDVREQKMTLAPESFFFYVAVPQF</sequence>
<dbReference type="EMBL" id="CAADJG010000002">
    <property type="protein sequence ID" value="VFS68214.1"/>
    <property type="molecule type" value="Genomic_DNA"/>
</dbReference>
<dbReference type="Proteomes" id="UP000332594">
    <property type="component" value="Unassembled WGS sequence"/>
</dbReference>
<organism evidence="1 2">
    <name type="scientific">Raoultella terrigena</name>
    <name type="common">Klebsiella terrigena</name>
    <dbReference type="NCBI Taxonomy" id="577"/>
    <lineage>
        <taxon>Bacteria</taxon>
        <taxon>Pseudomonadati</taxon>
        <taxon>Pseudomonadota</taxon>
        <taxon>Gammaproteobacteria</taxon>
        <taxon>Enterobacterales</taxon>
        <taxon>Enterobacteriaceae</taxon>
        <taxon>Klebsiella/Raoultella group</taxon>
        <taxon>Raoultella</taxon>
    </lineage>
</organism>
<evidence type="ECO:0000313" key="2">
    <source>
        <dbReference type="Proteomes" id="UP000332594"/>
    </source>
</evidence>
<reference evidence="1 2" key="1">
    <citation type="submission" date="2019-03" db="EMBL/GenBank/DDBJ databases">
        <authorList>
            <consortium name="Pathogen Informatics"/>
        </authorList>
    </citation>
    <scope>NUCLEOTIDE SEQUENCE [LARGE SCALE GENOMIC DNA]</scope>
    <source>
        <strain evidence="1 2">NCTC13038</strain>
    </source>
</reference>
<name>A0A485B4M7_RAOTE</name>
<gene>
    <name evidence="1" type="ORF">NCTC13038_01316</name>
</gene>
<protein>
    <submittedName>
        <fullName evidence="1">Uncharacterized protein</fullName>
    </submittedName>
</protein>